<dbReference type="SUPFAM" id="SSF53850">
    <property type="entry name" value="Periplasmic binding protein-like II"/>
    <property type="match status" value="1"/>
</dbReference>
<dbReference type="Pfam" id="PF16868">
    <property type="entry name" value="NMT1_3"/>
    <property type="match status" value="1"/>
</dbReference>
<dbReference type="RefSeq" id="WP_188390715.1">
    <property type="nucleotide sequence ID" value="NZ_BMEV01000005.1"/>
</dbReference>
<reference evidence="3" key="2">
    <citation type="submission" date="2020-09" db="EMBL/GenBank/DDBJ databases">
        <authorList>
            <person name="Sun Q."/>
            <person name="Zhou Y."/>
        </authorList>
    </citation>
    <scope>NUCLEOTIDE SEQUENCE</scope>
    <source>
        <strain evidence="3">CGMCC 1.12360</strain>
    </source>
</reference>
<dbReference type="PROSITE" id="PS51257">
    <property type="entry name" value="PROKAR_LIPOPROTEIN"/>
    <property type="match status" value="1"/>
</dbReference>
<dbReference type="Proteomes" id="UP000602050">
    <property type="component" value="Unassembled WGS sequence"/>
</dbReference>
<feature type="signal peptide" evidence="2">
    <location>
        <begin position="1"/>
        <end position="19"/>
    </location>
</feature>
<evidence type="ECO:0000313" key="3">
    <source>
        <dbReference type="EMBL" id="GGH69812.1"/>
    </source>
</evidence>
<dbReference type="Gene3D" id="3.40.190.10">
    <property type="entry name" value="Periplasmic binding protein-like II"/>
    <property type="match status" value="2"/>
</dbReference>
<protein>
    <submittedName>
        <fullName evidence="3">C4-dicarboxylate ABC transporter substrate-binding protein</fullName>
    </submittedName>
</protein>
<feature type="compositionally biased region" description="Gly residues" evidence="1">
    <location>
        <begin position="28"/>
        <end position="46"/>
    </location>
</feature>
<organism evidence="3 4">
    <name type="scientific">Compostibacillus humi</name>
    <dbReference type="NCBI Taxonomy" id="1245525"/>
    <lineage>
        <taxon>Bacteria</taxon>
        <taxon>Bacillati</taxon>
        <taxon>Bacillota</taxon>
        <taxon>Bacilli</taxon>
        <taxon>Bacillales</taxon>
        <taxon>Bacillaceae</taxon>
        <taxon>Compostibacillus</taxon>
    </lineage>
</organism>
<proteinExistence type="predicted"/>
<feature type="chain" id="PRO_5039388801" evidence="2">
    <location>
        <begin position="20"/>
        <end position="346"/>
    </location>
</feature>
<dbReference type="EMBL" id="BMEV01000005">
    <property type="protein sequence ID" value="GGH69812.1"/>
    <property type="molecule type" value="Genomic_DNA"/>
</dbReference>
<comment type="caution">
    <text evidence="3">The sequence shown here is derived from an EMBL/GenBank/DDBJ whole genome shotgun (WGS) entry which is preliminary data.</text>
</comment>
<evidence type="ECO:0000313" key="4">
    <source>
        <dbReference type="Proteomes" id="UP000602050"/>
    </source>
</evidence>
<name>A0A8J2ZQT7_9BACI</name>
<keyword evidence="4" id="KW-1185">Reference proteome</keyword>
<evidence type="ECO:0000256" key="2">
    <source>
        <dbReference type="SAM" id="SignalP"/>
    </source>
</evidence>
<dbReference type="PANTHER" id="PTHR42941:SF1">
    <property type="entry name" value="SLL1037 PROTEIN"/>
    <property type="match status" value="1"/>
</dbReference>
<dbReference type="PANTHER" id="PTHR42941">
    <property type="entry name" value="SLL1037 PROTEIN"/>
    <property type="match status" value="1"/>
</dbReference>
<accession>A0A8J2ZQT7</accession>
<keyword evidence="2" id="KW-0732">Signal</keyword>
<dbReference type="InterPro" id="IPR011852">
    <property type="entry name" value="TRAP_TAXI"/>
</dbReference>
<sequence length="346" mass="37210">MKKKLFLLFIMTATLLFIAACSSGGSGSESGDSSGGDSGSDGGSSGSDGDVYRVSIATGTNTGTYYPLGSIFADLWNNKLDNVEASSQATNGSVQNMQFIKNGEAQAALVPVGTLYQGYHGLDSFEGNAVENVTILAGLYPNVNHMVARKGSGVESMEDLRGAKIVPGATGSATEIEMQRLAWAYDIDYDTELEKNFVGFTESTDLMMNKQIDAAMIMAGVPTAAVTEQLTTADGMLLSYSDEAIAKLKEEYPWTQEYIIEAGSYENQPEDVKTVAQNNFLIAPAEMPEDVAYELVKTLWESLEEIRDSHSVIEQFDVNNALVGVGELPVHPGAMKYYEEIGISIE</sequence>
<dbReference type="NCBIfam" id="TIGR02122">
    <property type="entry name" value="TRAP_TAXI"/>
    <property type="match status" value="1"/>
</dbReference>
<dbReference type="AlphaFoldDB" id="A0A8J2ZQT7"/>
<dbReference type="CDD" id="cd13520">
    <property type="entry name" value="PBP2_TAXI_TRAP"/>
    <property type="match status" value="1"/>
</dbReference>
<gene>
    <name evidence="3" type="ORF">GCM10010978_04120</name>
</gene>
<feature type="region of interest" description="Disordered" evidence="1">
    <location>
        <begin position="28"/>
        <end position="47"/>
    </location>
</feature>
<evidence type="ECO:0000256" key="1">
    <source>
        <dbReference type="SAM" id="MobiDB-lite"/>
    </source>
</evidence>
<reference evidence="3" key="1">
    <citation type="journal article" date="2014" name="Int. J. Syst. Evol. Microbiol.">
        <title>Complete genome sequence of Corynebacterium casei LMG S-19264T (=DSM 44701T), isolated from a smear-ripened cheese.</title>
        <authorList>
            <consortium name="US DOE Joint Genome Institute (JGI-PGF)"/>
            <person name="Walter F."/>
            <person name="Albersmeier A."/>
            <person name="Kalinowski J."/>
            <person name="Ruckert C."/>
        </authorList>
    </citation>
    <scope>NUCLEOTIDE SEQUENCE</scope>
    <source>
        <strain evidence="3">CGMCC 1.12360</strain>
    </source>
</reference>